<feature type="transmembrane region" description="Helical" evidence="8">
    <location>
        <begin position="95"/>
        <end position="114"/>
    </location>
</feature>
<dbReference type="Pfam" id="PF03547">
    <property type="entry name" value="Mem_trans"/>
    <property type="match status" value="2"/>
</dbReference>
<feature type="transmembrane region" description="Helical" evidence="8">
    <location>
        <begin position="285"/>
        <end position="305"/>
    </location>
</feature>
<keyword evidence="6 8" id="KW-1133">Transmembrane helix</keyword>
<organism evidence="9 10">
    <name type="scientific">Mesobaculum littorinae</name>
    <dbReference type="NCBI Taxonomy" id="2486419"/>
    <lineage>
        <taxon>Bacteria</taxon>
        <taxon>Pseudomonadati</taxon>
        <taxon>Pseudomonadota</taxon>
        <taxon>Alphaproteobacteria</taxon>
        <taxon>Rhodobacterales</taxon>
        <taxon>Roseobacteraceae</taxon>
        <taxon>Mesobaculum</taxon>
    </lineage>
</organism>
<dbReference type="Proteomes" id="UP000285908">
    <property type="component" value="Unassembled WGS sequence"/>
</dbReference>
<dbReference type="OrthoDB" id="9810457at2"/>
<keyword evidence="3" id="KW-0813">Transport</keyword>
<proteinExistence type="inferred from homology"/>
<dbReference type="RefSeq" id="WP_127907356.1">
    <property type="nucleotide sequence ID" value="NZ_RQXX01000005.1"/>
</dbReference>
<comment type="caution">
    <text evidence="9">The sequence shown here is derived from an EMBL/GenBank/DDBJ whole genome shotgun (WGS) entry which is preliminary data.</text>
</comment>
<evidence type="ECO:0000313" key="10">
    <source>
        <dbReference type="Proteomes" id="UP000285908"/>
    </source>
</evidence>
<evidence type="ECO:0000256" key="7">
    <source>
        <dbReference type="ARBA" id="ARBA00023136"/>
    </source>
</evidence>
<comment type="similarity">
    <text evidence="2">Belongs to the auxin efflux carrier (TC 2.A.69) family.</text>
</comment>
<feature type="transmembrane region" description="Helical" evidence="8">
    <location>
        <begin position="259"/>
        <end position="278"/>
    </location>
</feature>
<feature type="transmembrane region" description="Helical" evidence="8">
    <location>
        <begin position="126"/>
        <end position="146"/>
    </location>
</feature>
<dbReference type="InterPro" id="IPR038770">
    <property type="entry name" value="Na+/solute_symporter_sf"/>
</dbReference>
<feature type="transmembrane region" description="Helical" evidence="8">
    <location>
        <begin position="7"/>
        <end position="26"/>
    </location>
</feature>
<evidence type="ECO:0000256" key="4">
    <source>
        <dbReference type="ARBA" id="ARBA00022475"/>
    </source>
</evidence>
<dbReference type="PANTHER" id="PTHR36838:SF3">
    <property type="entry name" value="TRANSPORTER AUXIN EFFLUX CARRIER EC FAMILY"/>
    <property type="match status" value="1"/>
</dbReference>
<dbReference type="AlphaFoldDB" id="A0A438AEV3"/>
<feature type="transmembrane region" description="Helical" evidence="8">
    <location>
        <begin position="65"/>
        <end position="88"/>
    </location>
</feature>
<evidence type="ECO:0000256" key="3">
    <source>
        <dbReference type="ARBA" id="ARBA00022448"/>
    </source>
</evidence>
<evidence type="ECO:0000256" key="8">
    <source>
        <dbReference type="SAM" id="Phobius"/>
    </source>
</evidence>
<evidence type="ECO:0000313" key="9">
    <source>
        <dbReference type="EMBL" id="RVV97230.1"/>
    </source>
</evidence>
<feature type="transmembrane region" description="Helical" evidence="8">
    <location>
        <begin position="167"/>
        <end position="187"/>
    </location>
</feature>
<dbReference type="GO" id="GO:0005886">
    <property type="term" value="C:plasma membrane"/>
    <property type="evidence" value="ECO:0007669"/>
    <property type="project" value="UniProtKB-SubCell"/>
</dbReference>
<keyword evidence="4" id="KW-1003">Cell membrane</keyword>
<dbReference type="EMBL" id="RQXX01000005">
    <property type="protein sequence ID" value="RVV97230.1"/>
    <property type="molecule type" value="Genomic_DNA"/>
</dbReference>
<gene>
    <name evidence="9" type="ORF">EKE94_14520</name>
</gene>
<dbReference type="PANTHER" id="PTHR36838">
    <property type="entry name" value="AUXIN EFFLUX CARRIER FAMILY PROTEIN"/>
    <property type="match status" value="1"/>
</dbReference>
<evidence type="ECO:0000256" key="1">
    <source>
        <dbReference type="ARBA" id="ARBA00004651"/>
    </source>
</evidence>
<feature type="transmembrane region" description="Helical" evidence="8">
    <location>
        <begin position="199"/>
        <end position="216"/>
    </location>
</feature>
<evidence type="ECO:0000256" key="2">
    <source>
        <dbReference type="ARBA" id="ARBA00010145"/>
    </source>
</evidence>
<protein>
    <submittedName>
        <fullName evidence="9">AEC family transporter</fullName>
    </submittedName>
</protein>
<keyword evidence="10" id="KW-1185">Reference proteome</keyword>
<sequence>MQALIEVILPVFLVIGFGYVAVWRRLFDDSAVAGLMRFTQNFAIPCLLFRAISTLDLGQEFAPNLLASFYAGAAAGFVAGLVGGRFLFHRSWEDAVAFGFCGMFSNSALLGLPIAERAFGTDALRYNYAIIAIHSPVCYGVGVTVMEMVRNRGGRLRDTARRIVGSMLHNALVIGIGLGFVVNLSGLDMPGIVTDAIDLMVRAAIPAALFGLGGVLYRYRPEGDLRAILWVCLCSLIVHPMVTYGLGRAFGLGVDPMRAAVITAAMAPGVNTYIFANLYGTARRVAASGVLVGTGASILSVWLWLTILP</sequence>
<evidence type="ECO:0000256" key="6">
    <source>
        <dbReference type="ARBA" id="ARBA00022989"/>
    </source>
</evidence>
<accession>A0A438AEV3</accession>
<name>A0A438AEV3_9RHOB</name>
<feature type="transmembrane region" description="Helical" evidence="8">
    <location>
        <begin position="228"/>
        <end position="247"/>
    </location>
</feature>
<keyword evidence="5 8" id="KW-0812">Transmembrane</keyword>
<keyword evidence="7 8" id="KW-0472">Membrane</keyword>
<reference evidence="9 10" key="1">
    <citation type="submission" date="2018-11" db="EMBL/GenBank/DDBJ databases">
        <title>Mesobaculum littorinae gen. nov., sp. nov., isolated from Littorina scabra that represents a novel genus of the order Rhodobacteraceae.</title>
        <authorList>
            <person name="Li F."/>
        </authorList>
    </citation>
    <scope>NUCLEOTIDE SEQUENCE [LARGE SCALE GENOMIC DNA]</scope>
    <source>
        <strain evidence="9 10">M0103</strain>
    </source>
</reference>
<dbReference type="InterPro" id="IPR004776">
    <property type="entry name" value="Mem_transp_PIN-like"/>
</dbReference>
<comment type="subcellular location">
    <subcellularLocation>
        <location evidence="1">Cell membrane</location>
        <topology evidence="1">Multi-pass membrane protein</topology>
    </subcellularLocation>
</comment>
<dbReference type="Gene3D" id="1.20.1530.20">
    <property type="match status" value="2"/>
</dbReference>
<dbReference type="GO" id="GO:0055085">
    <property type="term" value="P:transmembrane transport"/>
    <property type="evidence" value="ECO:0007669"/>
    <property type="project" value="InterPro"/>
</dbReference>
<evidence type="ECO:0000256" key="5">
    <source>
        <dbReference type="ARBA" id="ARBA00022692"/>
    </source>
</evidence>